<evidence type="ECO:0000259" key="1">
    <source>
        <dbReference type="Pfam" id="PF12417"/>
    </source>
</evidence>
<reference evidence="2" key="1">
    <citation type="journal article" date="2023" name="Mol. Phylogenet. Evol.">
        <title>Genome-scale phylogeny and comparative genomics of the fungal order Sordariales.</title>
        <authorList>
            <person name="Hensen N."/>
            <person name="Bonometti L."/>
            <person name="Westerberg I."/>
            <person name="Brannstrom I.O."/>
            <person name="Guillou S."/>
            <person name="Cros-Aarteil S."/>
            <person name="Calhoun S."/>
            <person name="Haridas S."/>
            <person name="Kuo A."/>
            <person name="Mondo S."/>
            <person name="Pangilinan J."/>
            <person name="Riley R."/>
            <person name="LaButti K."/>
            <person name="Andreopoulos B."/>
            <person name="Lipzen A."/>
            <person name="Chen C."/>
            <person name="Yan M."/>
            <person name="Daum C."/>
            <person name="Ng V."/>
            <person name="Clum A."/>
            <person name="Steindorff A."/>
            <person name="Ohm R.A."/>
            <person name="Martin F."/>
            <person name="Silar P."/>
            <person name="Natvig D.O."/>
            <person name="Lalanne C."/>
            <person name="Gautier V."/>
            <person name="Ament-Velasquez S.L."/>
            <person name="Kruys A."/>
            <person name="Hutchinson M.I."/>
            <person name="Powell A.J."/>
            <person name="Barry K."/>
            <person name="Miller A.N."/>
            <person name="Grigoriev I.V."/>
            <person name="Debuchy R."/>
            <person name="Gladieux P."/>
            <person name="Hiltunen Thoren M."/>
            <person name="Johannesson H."/>
        </authorList>
    </citation>
    <scope>NUCLEOTIDE SEQUENCE</scope>
    <source>
        <strain evidence="2">PSN293</strain>
    </source>
</reference>
<proteinExistence type="predicted"/>
<accession>A0AAN7B2R9</accession>
<dbReference type="Proteomes" id="UP001301769">
    <property type="component" value="Unassembled WGS sequence"/>
</dbReference>
<dbReference type="AlphaFoldDB" id="A0AAN7B2R9"/>
<protein>
    <recommendedName>
        <fullName evidence="1">DUF3669 domain-containing protein</fullName>
    </recommendedName>
</protein>
<dbReference type="Pfam" id="PF12417">
    <property type="entry name" value="DUF3669"/>
    <property type="match status" value="1"/>
</dbReference>
<sequence length="461" mass="51399">MDNSDKQYHQIAQLTTAQSDAPLDRIGYGSCGSIWADSSLFPYIDIYGCNSSSTEPITSVGEEAVFPIVLKRADGLPDRSLTNEAVIHRHILSTLDKFNSDNQQCSASSPAGPRLDGGGNIFTDGHVVNIPRHVAFFEPSAPMWNQILPRLPSDSTTCQALVSERILPLPRDSRALLANKFWDGPAHLRENIVNDKRNEHCLVRPYLGRRRCRNLKAGTQRTTEEEGDENKVMVDERPGHLRLKTRGLISLRNYPLHVDQIEELVLPAGEYAAAMADALAFLLWGCEVDACDVEFVLARPRPQDSLAHDMASIGTRKFSTSNLGPHALWILDFDCCKPLSMTMEGVYLAAERFWRNDPYYPTPTSTSGTSGDASNNNLKNKTGNDEFLWKIFKGLFLEVSTRIMDWKLETKTAAWKSDGQVEGTYGGQARQQKLLPVEFIKRVEETVGVYSKGIPIFFSSS</sequence>
<name>A0AAN7B2R9_9PEZI</name>
<keyword evidence="3" id="KW-1185">Reference proteome</keyword>
<reference evidence="2" key="2">
    <citation type="submission" date="2023-05" db="EMBL/GenBank/DDBJ databases">
        <authorList>
            <consortium name="Lawrence Berkeley National Laboratory"/>
            <person name="Steindorff A."/>
            <person name="Hensen N."/>
            <person name="Bonometti L."/>
            <person name="Westerberg I."/>
            <person name="Brannstrom I.O."/>
            <person name="Guillou S."/>
            <person name="Cros-Aarteil S."/>
            <person name="Calhoun S."/>
            <person name="Haridas S."/>
            <person name="Kuo A."/>
            <person name="Mondo S."/>
            <person name="Pangilinan J."/>
            <person name="Riley R."/>
            <person name="Labutti K."/>
            <person name="Andreopoulos B."/>
            <person name="Lipzen A."/>
            <person name="Chen C."/>
            <person name="Yanf M."/>
            <person name="Daum C."/>
            <person name="Ng V."/>
            <person name="Clum A."/>
            <person name="Ohm R."/>
            <person name="Martin F."/>
            <person name="Silar P."/>
            <person name="Natvig D."/>
            <person name="Lalanne C."/>
            <person name="Gautier V."/>
            <person name="Ament-Velasquez S.L."/>
            <person name="Kruys A."/>
            <person name="Hutchinson M.I."/>
            <person name="Powell A.J."/>
            <person name="Barry K."/>
            <person name="Miller A.N."/>
            <person name="Grigoriev I.V."/>
            <person name="Debuchy R."/>
            <person name="Gladieux P."/>
            <person name="Thoren M.H."/>
            <person name="Johannesson H."/>
        </authorList>
    </citation>
    <scope>NUCLEOTIDE SEQUENCE</scope>
    <source>
        <strain evidence="2">PSN293</strain>
    </source>
</reference>
<comment type="caution">
    <text evidence="2">The sequence shown here is derived from an EMBL/GenBank/DDBJ whole genome shotgun (WGS) entry which is preliminary data.</text>
</comment>
<dbReference type="PANTHER" id="PTHR40780">
    <property type="entry name" value="DUF3669 DOMAIN-CONTAINING PROTEIN"/>
    <property type="match status" value="1"/>
</dbReference>
<evidence type="ECO:0000313" key="2">
    <source>
        <dbReference type="EMBL" id="KAK4210621.1"/>
    </source>
</evidence>
<dbReference type="InterPro" id="IPR022137">
    <property type="entry name" value="Znf_prot_DUF3669"/>
</dbReference>
<gene>
    <name evidence="2" type="ORF">QBC37DRAFT_428469</name>
</gene>
<feature type="domain" description="DUF3669" evidence="1">
    <location>
        <begin position="328"/>
        <end position="404"/>
    </location>
</feature>
<evidence type="ECO:0000313" key="3">
    <source>
        <dbReference type="Proteomes" id="UP001301769"/>
    </source>
</evidence>
<dbReference type="EMBL" id="MU858170">
    <property type="protein sequence ID" value="KAK4210621.1"/>
    <property type="molecule type" value="Genomic_DNA"/>
</dbReference>
<dbReference type="PANTHER" id="PTHR40780:SF3">
    <property type="entry name" value="DUF3669 DOMAIN-CONTAINING PROTEIN"/>
    <property type="match status" value="1"/>
</dbReference>
<organism evidence="2 3">
    <name type="scientific">Rhypophila decipiens</name>
    <dbReference type="NCBI Taxonomy" id="261697"/>
    <lineage>
        <taxon>Eukaryota</taxon>
        <taxon>Fungi</taxon>
        <taxon>Dikarya</taxon>
        <taxon>Ascomycota</taxon>
        <taxon>Pezizomycotina</taxon>
        <taxon>Sordariomycetes</taxon>
        <taxon>Sordariomycetidae</taxon>
        <taxon>Sordariales</taxon>
        <taxon>Naviculisporaceae</taxon>
        <taxon>Rhypophila</taxon>
    </lineage>
</organism>